<keyword evidence="6" id="KW-1003">Cell membrane</keyword>
<proteinExistence type="inferred from homology"/>
<dbReference type="PROSITE" id="PS00152">
    <property type="entry name" value="ATPASE_ALPHA_BETA"/>
    <property type="match status" value="1"/>
</dbReference>
<dbReference type="GO" id="GO:0030254">
    <property type="term" value="P:protein secretion by the type III secretion system"/>
    <property type="evidence" value="ECO:0007669"/>
    <property type="project" value="InterPro"/>
</dbReference>
<evidence type="ECO:0000256" key="5">
    <source>
        <dbReference type="ARBA" id="ARBA00022490"/>
    </source>
</evidence>
<dbReference type="FunFam" id="3.40.50.12240:FF:000002">
    <property type="entry name" value="Flagellum-specific ATP synthase FliI"/>
    <property type="match status" value="1"/>
</dbReference>
<keyword evidence="12" id="KW-1278">Translocase</keyword>
<dbReference type="InterPro" id="IPR004100">
    <property type="entry name" value="ATPase_F1/V1/A1_a/bsu_N"/>
</dbReference>
<sequence length="437" mass="46718">MVSNADWLSVPVAQIYGRLVRVNGLLLEAVGCELGTGERCLVERQDGSMVEAEVVGFDRDLLCLMPITATDGLVPGARVRPLSGVSPAPVGPGLLGRVVDGCGEPLDGKGPLTGVRQCRERITAPNPLLRRPIDQPLDVGVRAINSMLPVGRGQRLGLFAGSGVGKSVLLGMMTRFTEADIVVVGLVGERGREVREFIEHSLGEAGRQRAVVVVAPADATALMRLRAMRLCHRIAAGYRDQGHNVLLLVDSLTRYAQAQREIALSLGEPPATKGYPPSAFTQLPSLVELAGNGESTRGSLTALYTVLVEGDDQNDPVADAARAILDGHIVLTRELAEQGQYPAIDVNASASRLAAQLSEPETLQAMQQVRQLNARYNEVKALIPLGGYQPGQDQQLDLAVQVQPQIKAFLSQGMDEGQSRQDSLAQLHHLVEGFNHG</sequence>
<dbReference type="GO" id="GO:0008564">
    <property type="term" value="F:protein-exporting ATPase activity"/>
    <property type="evidence" value="ECO:0007669"/>
    <property type="project" value="UniProtKB-EC"/>
</dbReference>
<dbReference type="GO" id="GO:0044781">
    <property type="term" value="P:bacterial-type flagellum organization"/>
    <property type="evidence" value="ECO:0007669"/>
    <property type="project" value="UniProtKB-KW"/>
</dbReference>
<dbReference type="InterPro" id="IPR003593">
    <property type="entry name" value="AAA+_ATPase"/>
</dbReference>
<evidence type="ECO:0000256" key="4">
    <source>
        <dbReference type="ARBA" id="ARBA00022448"/>
    </source>
</evidence>
<keyword evidence="4" id="KW-0813">Transport</keyword>
<dbReference type="Pfam" id="PF18269">
    <property type="entry name" value="T3SS_ATPase_C"/>
    <property type="match status" value="1"/>
</dbReference>
<evidence type="ECO:0000256" key="12">
    <source>
        <dbReference type="ARBA" id="ARBA00022967"/>
    </source>
</evidence>
<dbReference type="SUPFAM" id="SSF52540">
    <property type="entry name" value="P-loop containing nucleoside triphosphate hydrolases"/>
    <property type="match status" value="1"/>
</dbReference>
<keyword evidence="13" id="KW-0406">Ion transport</keyword>
<keyword evidence="6" id="KW-0472">Membrane</keyword>
<evidence type="ECO:0000256" key="10">
    <source>
        <dbReference type="ARBA" id="ARBA00022840"/>
    </source>
</evidence>
<name>A0A1M5R071_9GAMM</name>
<evidence type="ECO:0000256" key="15">
    <source>
        <dbReference type="ARBA" id="ARBA00023310"/>
    </source>
</evidence>
<evidence type="ECO:0000256" key="1">
    <source>
        <dbReference type="ARBA" id="ARBA00004496"/>
    </source>
</evidence>
<evidence type="ECO:0000256" key="9">
    <source>
        <dbReference type="ARBA" id="ARBA00022795"/>
    </source>
</evidence>
<dbReference type="RefSeq" id="WP_067657858.1">
    <property type="nucleotide sequence ID" value="NZ_FQXG01000002.1"/>
</dbReference>
<keyword evidence="6" id="KW-0997">Cell inner membrane</keyword>
<dbReference type="Proteomes" id="UP000184268">
    <property type="component" value="Unassembled WGS sequence"/>
</dbReference>
<keyword evidence="7" id="KW-0547">Nucleotide-binding</keyword>
<keyword evidence="14" id="KW-1006">Bacterial flagellum protein export</keyword>
<dbReference type="CDD" id="cd01136">
    <property type="entry name" value="ATPase_flagellum-secretory_path_III"/>
    <property type="match status" value="1"/>
</dbReference>
<dbReference type="PANTHER" id="PTHR15184:SF81">
    <property type="entry name" value="FLAGELLUM-SPECIFIC ATP SYNTHASE"/>
    <property type="match status" value="1"/>
</dbReference>
<evidence type="ECO:0000256" key="2">
    <source>
        <dbReference type="ARBA" id="ARBA00012473"/>
    </source>
</evidence>
<comment type="subcellular location">
    <subcellularLocation>
        <location evidence="1">Cytoplasm</location>
    </subcellularLocation>
</comment>
<comment type="similarity">
    <text evidence="16">Belongs to the ATPase alpha/beta chains family. T3SS ATPase subfamily.</text>
</comment>
<dbReference type="STRING" id="299255.SAMN02745129_1438"/>
<dbReference type="GO" id="GO:0046933">
    <property type="term" value="F:proton-transporting ATP synthase activity, rotational mechanism"/>
    <property type="evidence" value="ECO:0007669"/>
    <property type="project" value="TreeGrafter"/>
</dbReference>
<dbReference type="PANTHER" id="PTHR15184">
    <property type="entry name" value="ATP SYNTHASE"/>
    <property type="match status" value="1"/>
</dbReference>
<dbReference type="OrthoDB" id="9148544at2"/>
<reference evidence="19 20" key="1">
    <citation type="submission" date="2016-11" db="EMBL/GenBank/DDBJ databases">
        <authorList>
            <person name="Jaros S."/>
            <person name="Januszkiewicz K."/>
            <person name="Wedrychowicz H."/>
        </authorList>
    </citation>
    <scope>NUCLEOTIDE SEQUENCE [LARGE SCALE GENOMIC DNA]</scope>
    <source>
        <strain evidence="19 20">DSM 16917</strain>
    </source>
</reference>
<dbReference type="GO" id="GO:0030257">
    <property type="term" value="C:type III protein secretion system complex"/>
    <property type="evidence" value="ECO:0007669"/>
    <property type="project" value="InterPro"/>
</dbReference>
<evidence type="ECO:0000256" key="16">
    <source>
        <dbReference type="ARBA" id="ARBA00024342"/>
    </source>
</evidence>
<dbReference type="InterPro" id="IPR027417">
    <property type="entry name" value="P-loop_NTPase"/>
</dbReference>
<dbReference type="GO" id="GO:0005737">
    <property type="term" value="C:cytoplasm"/>
    <property type="evidence" value="ECO:0007669"/>
    <property type="project" value="UniProtKB-SubCell"/>
</dbReference>
<dbReference type="SMART" id="SM00382">
    <property type="entry name" value="AAA"/>
    <property type="match status" value="1"/>
</dbReference>
<dbReference type="InterPro" id="IPR005714">
    <property type="entry name" value="ATPase_T3SS_FliI/YscN"/>
</dbReference>
<keyword evidence="10" id="KW-0067">ATP-binding</keyword>
<protein>
    <recommendedName>
        <fullName evidence="3">Flagellum-specific ATP synthase</fullName>
        <ecNumber evidence="2">7.1.2.2</ecNumber>
    </recommendedName>
</protein>
<dbReference type="GO" id="GO:0005524">
    <property type="term" value="F:ATP binding"/>
    <property type="evidence" value="ECO:0007669"/>
    <property type="project" value="UniProtKB-KW"/>
</dbReference>
<evidence type="ECO:0000256" key="14">
    <source>
        <dbReference type="ARBA" id="ARBA00023225"/>
    </source>
</evidence>
<dbReference type="EC" id="7.1.2.2" evidence="2"/>
<evidence type="ECO:0000256" key="7">
    <source>
        <dbReference type="ARBA" id="ARBA00022741"/>
    </source>
</evidence>
<evidence type="ECO:0000313" key="20">
    <source>
        <dbReference type="Proteomes" id="UP000184268"/>
    </source>
</evidence>
<evidence type="ECO:0000256" key="8">
    <source>
        <dbReference type="ARBA" id="ARBA00022781"/>
    </source>
</evidence>
<evidence type="ECO:0000256" key="11">
    <source>
        <dbReference type="ARBA" id="ARBA00022927"/>
    </source>
</evidence>
<evidence type="ECO:0000256" key="3">
    <source>
        <dbReference type="ARBA" id="ARBA00020580"/>
    </source>
</evidence>
<dbReference type="Gene3D" id="3.40.50.12240">
    <property type="match status" value="1"/>
</dbReference>
<dbReference type="EMBL" id="FQXG01000002">
    <property type="protein sequence ID" value="SHH19837.1"/>
    <property type="molecule type" value="Genomic_DNA"/>
</dbReference>
<keyword evidence="8" id="KW-0375">Hydrogen ion transport</keyword>
<dbReference type="InterPro" id="IPR000194">
    <property type="entry name" value="ATPase_F1/V1/A1_a/bsu_nucl-bd"/>
</dbReference>
<dbReference type="InterPro" id="IPR050053">
    <property type="entry name" value="ATPase_alpha/beta_chains"/>
</dbReference>
<dbReference type="GO" id="GO:0016887">
    <property type="term" value="F:ATP hydrolysis activity"/>
    <property type="evidence" value="ECO:0007669"/>
    <property type="project" value="InterPro"/>
</dbReference>
<evidence type="ECO:0000256" key="17">
    <source>
        <dbReference type="ARBA" id="ARBA00034006"/>
    </source>
</evidence>
<dbReference type="InterPro" id="IPR020003">
    <property type="entry name" value="ATPase_a/bsu_AS"/>
</dbReference>
<evidence type="ECO:0000259" key="18">
    <source>
        <dbReference type="SMART" id="SM00382"/>
    </source>
</evidence>
<keyword evidence="15" id="KW-0066">ATP synthesis</keyword>
<accession>A0A1M5R071</accession>
<organism evidence="19 20">
    <name type="scientific">Ferrimonas marina</name>
    <dbReference type="NCBI Taxonomy" id="299255"/>
    <lineage>
        <taxon>Bacteria</taxon>
        <taxon>Pseudomonadati</taxon>
        <taxon>Pseudomonadota</taxon>
        <taxon>Gammaproteobacteria</taxon>
        <taxon>Alteromonadales</taxon>
        <taxon>Ferrimonadaceae</taxon>
        <taxon>Ferrimonas</taxon>
    </lineage>
</organism>
<evidence type="ECO:0000256" key="6">
    <source>
        <dbReference type="ARBA" id="ARBA00022519"/>
    </source>
</evidence>
<feature type="domain" description="AAA+ ATPase" evidence="18">
    <location>
        <begin position="152"/>
        <end position="335"/>
    </location>
</feature>
<dbReference type="Pfam" id="PF00006">
    <property type="entry name" value="ATP-synt_ab"/>
    <property type="match status" value="1"/>
</dbReference>
<keyword evidence="9" id="KW-1005">Bacterial flagellum biogenesis</keyword>
<gene>
    <name evidence="19" type="ORF">SAMN02745129_1438</name>
</gene>
<comment type="catalytic activity">
    <reaction evidence="17">
        <text>ATP + H2O + cellular proteinSide 1 = ADP + phosphate + cellular proteinSide 2.</text>
        <dbReference type="EC" id="7.4.2.8"/>
    </reaction>
</comment>
<keyword evidence="11" id="KW-0653">Protein transport</keyword>
<dbReference type="CDD" id="cd18117">
    <property type="entry name" value="ATP-synt_flagellum-secretory_path_III_N"/>
    <property type="match status" value="1"/>
</dbReference>
<dbReference type="InterPro" id="IPR040627">
    <property type="entry name" value="T3SS_ATPase_C"/>
</dbReference>
<evidence type="ECO:0000313" key="19">
    <source>
        <dbReference type="EMBL" id="SHH19837.1"/>
    </source>
</evidence>
<keyword evidence="20" id="KW-1185">Reference proteome</keyword>
<dbReference type="NCBIfam" id="TIGR01026">
    <property type="entry name" value="fliI_yscN"/>
    <property type="match status" value="1"/>
</dbReference>
<dbReference type="AlphaFoldDB" id="A0A1M5R071"/>
<dbReference type="Pfam" id="PF02874">
    <property type="entry name" value="ATP-synt_ab_N"/>
    <property type="match status" value="1"/>
</dbReference>
<evidence type="ECO:0000256" key="13">
    <source>
        <dbReference type="ARBA" id="ARBA00023065"/>
    </source>
</evidence>
<keyword evidence="5" id="KW-0963">Cytoplasm</keyword>